<organism evidence="1 2">
    <name type="scientific">Escherichia coli O157:H7 (strain EC869)</name>
    <dbReference type="NCBI Taxonomy" id="478008"/>
    <lineage>
        <taxon>Bacteria</taxon>
        <taxon>Pseudomonadati</taxon>
        <taxon>Pseudomonadota</taxon>
        <taxon>Gammaproteobacteria</taxon>
        <taxon>Enterobacterales</taxon>
        <taxon>Enterobacteriaceae</taxon>
        <taxon>Escherichia</taxon>
    </lineage>
</organism>
<proteinExistence type="predicted"/>
<evidence type="ECO:0008006" key="3">
    <source>
        <dbReference type="Google" id="ProtNLM"/>
    </source>
</evidence>
<evidence type="ECO:0000313" key="2">
    <source>
        <dbReference type="Proteomes" id="UP000004641"/>
    </source>
</evidence>
<name>A0A0H3PJC2_ECO5C</name>
<evidence type="ECO:0000313" key="1">
    <source>
        <dbReference type="EMBL" id="EDU89445.1"/>
    </source>
</evidence>
<sequence length="119" mass="14537">MFFLVVLVYNPSVSLNNWHLLRQQRKQMAHDTKFYNSDNSAAPASRHGRRSHAFKSDWYQHDPCTEEQAEWLIQCYRRRGYEVKKALSLDYRHWIISVRLPYSERPPRPSRTFQQRIWR</sequence>
<dbReference type="EMBL" id="ABHU01000022">
    <property type="protein sequence ID" value="EDU89445.1"/>
    <property type="molecule type" value="Genomic_DNA"/>
</dbReference>
<protein>
    <recommendedName>
        <fullName evidence="3">Prophage protein</fullName>
    </recommendedName>
</protein>
<gene>
    <name evidence="1" type="ORF">ECH7EC869_3441</name>
</gene>
<accession>A0A0H3PJC2</accession>
<dbReference type="Proteomes" id="UP000004641">
    <property type="component" value="Unassembled WGS sequence"/>
</dbReference>
<comment type="caution">
    <text evidence="1">The sequence shown here is derived from an EMBL/GenBank/DDBJ whole genome shotgun (WGS) entry which is preliminary data.</text>
</comment>
<dbReference type="BioCyc" id="ECOL478008-HMP:G76-482955-MONOMER"/>
<dbReference type="AlphaFoldDB" id="A0A0H3PJC2"/>
<reference evidence="1 2" key="1">
    <citation type="journal article" date="2011" name="Appl. Environ. Microbiol.">
        <title>Genome signatures of Escherichia coli O157:H7 isolates from the bovine host reservoir.</title>
        <authorList>
            <person name="Eppinger M."/>
            <person name="Mammel M.K."/>
            <person name="Leclerc J.E."/>
            <person name="Ravel J."/>
            <person name="Cebula T.A."/>
        </authorList>
    </citation>
    <scope>NUCLEOTIDE SEQUENCE [LARGE SCALE GENOMIC DNA]</scope>
    <source>
        <strain evidence="1 2">EC869</strain>
    </source>
</reference>